<dbReference type="Proteomes" id="UP000095358">
    <property type="component" value="Unassembled WGS sequence"/>
</dbReference>
<dbReference type="OrthoDB" id="3973465at2759"/>
<sequence length="101" mass="11807">MLIKRPNKQPNTTNNKYTKMIANTTRRLTSTLTRNCPSCSNSALLGRSTQRLYSLDSINQKEKAEESLYVQKKEKEVLEEMKKTLEQLKKEIEEIKKTKKD</sequence>
<protein>
    <recommendedName>
        <fullName evidence="4">Mitochondrial ATPase inhibitor</fullName>
    </recommendedName>
</protein>
<evidence type="ECO:0000256" key="1">
    <source>
        <dbReference type="SAM" id="Coils"/>
    </source>
</evidence>
<dbReference type="VEuPathDB" id="FungiDB:AWRI3580_g2892"/>
<accession>A0A1E5RJU2</accession>
<keyword evidence="3" id="KW-1185">Reference proteome</keyword>
<organism evidence="2 3">
    <name type="scientific">Hanseniaspora uvarum</name>
    <name type="common">Yeast</name>
    <name type="synonym">Kloeckera apiculata</name>
    <dbReference type="NCBI Taxonomy" id="29833"/>
    <lineage>
        <taxon>Eukaryota</taxon>
        <taxon>Fungi</taxon>
        <taxon>Dikarya</taxon>
        <taxon>Ascomycota</taxon>
        <taxon>Saccharomycotina</taxon>
        <taxon>Saccharomycetes</taxon>
        <taxon>Saccharomycodales</taxon>
        <taxon>Saccharomycodaceae</taxon>
        <taxon>Hanseniaspora</taxon>
    </lineage>
</organism>
<gene>
    <name evidence="2" type="ORF">AWRI3580_g2892</name>
</gene>
<comment type="caution">
    <text evidence="2">The sequence shown here is derived from an EMBL/GenBank/DDBJ whole genome shotgun (WGS) entry which is preliminary data.</text>
</comment>
<keyword evidence="1" id="KW-0175">Coiled coil</keyword>
<evidence type="ECO:0000313" key="2">
    <source>
        <dbReference type="EMBL" id="OEJ87178.1"/>
    </source>
</evidence>
<dbReference type="AlphaFoldDB" id="A0A1E5RJU2"/>
<feature type="coiled-coil region" evidence="1">
    <location>
        <begin position="61"/>
        <end position="101"/>
    </location>
</feature>
<name>A0A1E5RJU2_HANUV</name>
<dbReference type="EMBL" id="LPNN01000005">
    <property type="protein sequence ID" value="OEJ87178.1"/>
    <property type="molecule type" value="Genomic_DNA"/>
</dbReference>
<dbReference type="Gene3D" id="1.20.5.500">
    <property type="entry name" value="Single helix bin"/>
    <property type="match status" value="1"/>
</dbReference>
<evidence type="ECO:0008006" key="4">
    <source>
        <dbReference type="Google" id="ProtNLM"/>
    </source>
</evidence>
<reference evidence="3" key="1">
    <citation type="journal article" date="2016" name="Genome Announc.">
        <title>Genome sequences of three species of Hanseniaspora isolated from spontaneous wine fermentations.</title>
        <authorList>
            <person name="Sternes P.R."/>
            <person name="Lee D."/>
            <person name="Kutyna D.R."/>
            <person name="Borneman A.R."/>
        </authorList>
    </citation>
    <scope>NUCLEOTIDE SEQUENCE [LARGE SCALE GENOMIC DNA]</scope>
    <source>
        <strain evidence="3">AWRI3580</strain>
    </source>
</reference>
<evidence type="ECO:0000313" key="3">
    <source>
        <dbReference type="Proteomes" id="UP000095358"/>
    </source>
</evidence>
<proteinExistence type="predicted"/>